<organism evidence="1 2">
    <name type="scientific">Desulfomarina profundi</name>
    <dbReference type="NCBI Taxonomy" id="2772557"/>
    <lineage>
        <taxon>Bacteria</taxon>
        <taxon>Pseudomonadati</taxon>
        <taxon>Thermodesulfobacteriota</taxon>
        <taxon>Desulfobulbia</taxon>
        <taxon>Desulfobulbales</taxon>
        <taxon>Desulfobulbaceae</taxon>
        <taxon>Desulfomarina</taxon>
    </lineage>
</organism>
<dbReference type="KEGG" id="dbk:DGMP_07250"/>
<reference evidence="1" key="1">
    <citation type="submission" date="2020-09" db="EMBL/GenBank/DDBJ databases">
        <title>Desulfogranum mesoprofundum gen. nov., sp. nov., a novel mesophilic, sulfate-reducing chemolithoautotroph isolated from a deep-sea hydrothermal vent chimney in the Suiyo Seamount.</title>
        <authorList>
            <person name="Hashimoto Y."/>
            <person name="Nakagawa S."/>
        </authorList>
    </citation>
    <scope>NUCLEOTIDE SEQUENCE</scope>
    <source>
        <strain evidence="1">KT2</strain>
    </source>
</reference>
<accession>A0A8D5FUC1</accession>
<proteinExistence type="predicted"/>
<dbReference type="AlphaFoldDB" id="A0A8D5FUC1"/>
<dbReference type="EMBL" id="AP024086">
    <property type="protein sequence ID" value="BCL60032.1"/>
    <property type="molecule type" value="Genomic_DNA"/>
</dbReference>
<gene>
    <name evidence="1" type="ORF">DGMP_07250</name>
</gene>
<protein>
    <submittedName>
        <fullName evidence="1">Uncharacterized protein</fullName>
    </submittedName>
</protein>
<evidence type="ECO:0000313" key="2">
    <source>
        <dbReference type="Proteomes" id="UP000826725"/>
    </source>
</evidence>
<name>A0A8D5FUC1_9BACT</name>
<keyword evidence="2" id="KW-1185">Reference proteome</keyword>
<dbReference type="Proteomes" id="UP000826725">
    <property type="component" value="Chromosome"/>
</dbReference>
<sequence length="178" mass="20166">MVFSPNSSDMSKNNPEKKSQLIAVLREGVAVVQMVLFKELKTVLTRKYPEKEEQFLSMLTGSITNELFGTRNPAEKFAHFRKEQWGIIEQELLGLKDELPRLCPRITDALRIQVLCDHQEGEDSSPILVAAKEFGILDEDREIPLPSTFMTLVRILGEEHNLIIAPVQISPEDDGLVH</sequence>
<evidence type="ECO:0000313" key="1">
    <source>
        <dbReference type="EMBL" id="BCL60032.1"/>
    </source>
</evidence>